<comment type="caution">
    <text evidence="14">The sequence shown here is derived from an EMBL/GenBank/DDBJ whole genome shotgun (WGS) entry which is preliminary data.</text>
</comment>
<evidence type="ECO:0000313" key="15">
    <source>
        <dbReference type="Proteomes" id="UP001151287"/>
    </source>
</evidence>
<evidence type="ECO:0000256" key="1">
    <source>
        <dbReference type="ARBA" id="ARBA00000900"/>
    </source>
</evidence>
<keyword evidence="6 10" id="KW-0812">Transmembrane</keyword>
<feature type="transmembrane region" description="Helical" evidence="10">
    <location>
        <begin position="740"/>
        <end position="760"/>
    </location>
</feature>
<dbReference type="InterPro" id="IPR021319">
    <property type="entry name" value="DUF2921"/>
</dbReference>
<evidence type="ECO:0000256" key="6">
    <source>
        <dbReference type="ARBA" id="ARBA00022692"/>
    </source>
</evidence>
<proteinExistence type="predicted"/>
<feature type="chain" id="PRO_5040412995" description="RING-type E3 ubiquitin transferase" evidence="11">
    <location>
        <begin position="36"/>
        <end position="923"/>
    </location>
</feature>
<gene>
    <name evidence="14" type="ORF">LUZ63_019691</name>
</gene>
<dbReference type="EMBL" id="JAMQYH010000005">
    <property type="protein sequence ID" value="KAJ1688301.1"/>
    <property type="molecule type" value="Genomic_DNA"/>
</dbReference>
<evidence type="ECO:0000259" key="12">
    <source>
        <dbReference type="Pfam" id="PF11145"/>
    </source>
</evidence>
<feature type="transmembrane region" description="Helical" evidence="10">
    <location>
        <begin position="699"/>
        <end position="720"/>
    </location>
</feature>
<feature type="domain" description="SWEET-like" evidence="12">
    <location>
        <begin position="611"/>
        <end position="879"/>
    </location>
</feature>
<dbReference type="PANTHER" id="PTHR33389">
    <property type="entry name" value="FAMILY PROTEIN, PUTATIVE (DUF2921)-RELATED"/>
    <property type="match status" value="1"/>
</dbReference>
<evidence type="ECO:0000256" key="7">
    <source>
        <dbReference type="ARBA" id="ARBA00022786"/>
    </source>
</evidence>
<feature type="domain" description="DUF2921" evidence="13">
    <location>
        <begin position="251"/>
        <end position="405"/>
    </location>
</feature>
<dbReference type="GO" id="GO:0061630">
    <property type="term" value="F:ubiquitin protein ligase activity"/>
    <property type="evidence" value="ECO:0007669"/>
    <property type="project" value="UniProtKB-EC"/>
</dbReference>
<keyword evidence="7" id="KW-0833">Ubl conjugation pathway</keyword>
<evidence type="ECO:0000256" key="5">
    <source>
        <dbReference type="ARBA" id="ARBA00022679"/>
    </source>
</evidence>
<dbReference type="OrthoDB" id="756308at2759"/>
<dbReference type="Pfam" id="PF25333">
    <property type="entry name" value="DUF2921_N"/>
    <property type="match status" value="3"/>
</dbReference>
<evidence type="ECO:0000256" key="4">
    <source>
        <dbReference type="ARBA" id="ARBA00012483"/>
    </source>
</evidence>
<feature type="transmembrane region" description="Helical" evidence="10">
    <location>
        <begin position="655"/>
        <end position="679"/>
    </location>
</feature>
<comment type="subcellular location">
    <subcellularLocation>
        <location evidence="2">Endomembrane system</location>
        <topology evidence="2">Multi-pass membrane protein</topology>
    </subcellularLocation>
</comment>
<dbReference type="AlphaFoldDB" id="A0A9Q0HJA5"/>
<dbReference type="GO" id="GO:0012505">
    <property type="term" value="C:endomembrane system"/>
    <property type="evidence" value="ECO:0007669"/>
    <property type="project" value="UniProtKB-SubCell"/>
</dbReference>
<dbReference type="PANTHER" id="PTHR33389:SF18">
    <property type="entry name" value="OS01G0677900 PROTEIN"/>
    <property type="match status" value="1"/>
</dbReference>
<evidence type="ECO:0000256" key="2">
    <source>
        <dbReference type="ARBA" id="ARBA00004127"/>
    </source>
</evidence>
<evidence type="ECO:0000256" key="3">
    <source>
        <dbReference type="ARBA" id="ARBA00004906"/>
    </source>
</evidence>
<keyword evidence="5" id="KW-0808">Transferase</keyword>
<dbReference type="Proteomes" id="UP001151287">
    <property type="component" value="Unassembled WGS sequence"/>
</dbReference>
<evidence type="ECO:0000256" key="10">
    <source>
        <dbReference type="SAM" id="Phobius"/>
    </source>
</evidence>
<feature type="domain" description="DUF2921" evidence="13">
    <location>
        <begin position="41"/>
        <end position="216"/>
    </location>
</feature>
<keyword evidence="11" id="KW-0732">Signal</keyword>
<feature type="transmembrane region" description="Helical" evidence="10">
    <location>
        <begin position="888"/>
        <end position="914"/>
    </location>
</feature>
<feature type="transmembrane region" description="Helical" evidence="10">
    <location>
        <begin position="622"/>
        <end position="643"/>
    </location>
</feature>
<accession>A0A9Q0HJA5</accession>
<comment type="pathway">
    <text evidence="3">Protein modification; protein ubiquitination.</text>
</comment>
<comment type="catalytic activity">
    <reaction evidence="1">
        <text>S-ubiquitinyl-[E2 ubiquitin-conjugating enzyme]-L-cysteine + [acceptor protein]-L-lysine = [E2 ubiquitin-conjugating enzyme]-L-cysteine + N(6)-ubiquitinyl-[acceptor protein]-L-lysine.</text>
        <dbReference type="EC" id="2.3.2.27"/>
    </reaction>
</comment>
<name>A0A9Q0HJA5_9POAL</name>
<evidence type="ECO:0000256" key="11">
    <source>
        <dbReference type="SAM" id="SignalP"/>
    </source>
</evidence>
<evidence type="ECO:0000313" key="14">
    <source>
        <dbReference type="EMBL" id="KAJ1688301.1"/>
    </source>
</evidence>
<keyword evidence="15" id="KW-1185">Reference proteome</keyword>
<evidence type="ECO:0000256" key="9">
    <source>
        <dbReference type="ARBA" id="ARBA00023136"/>
    </source>
</evidence>
<feature type="signal peptide" evidence="11">
    <location>
        <begin position="1"/>
        <end position="35"/>
    </location>
</feature>
<reference evidence="14" key="1">
    <citation type="journal article" date="2022" name="Cell">
        <title>Repeat-based holocentromeres influence genome architecture and karyotype evolution.</title>
        <authorList>
            <person name="Hofstatter P.G."/>
            <person name="Thangavel G."/>
            <person name="Lux T."/>
            <person name="Neumann P."/>
            <person name="Vondrak T."/>
            <person name="Novak P."/>
            <person name="Zhang M."/>
            <person name="Costa L."/>
            <person name="Castellani M."/>
            <person name="Scott A."/>
            <person name="Toegelov H."/>
            <person name="Fuchs J."/>
            <person name="Mata-Sucre Y."/>
            <person name="Dias Y."/>
            <person name="Vanzela A.L.L."/>
            <person name="Huettel B."/>
            <person name="Almeida C.C.S."/>
            <person name="Simkova H."/>
            <person name="Souza G."/>
            <person name="Pedrosa-Harand A."/>
            <person name="Macas J."/>
            <person name="Mayer K.F.X."/>
            <person name="Houben A."/>
            <person name="Marques A."/>
        </authorList>
    </citation>
    <scope>NUCLEOTIDE SEQUENCE</scope>
    <source>
        <strain evidence="14">RhyBre1mFocal</strain>
    </source>
</reference>
<feature type="domain" description="DUF2921" evidence="13">
    <location>
        <begin position="437"/>
        <end position="599"/>
    </location>
</feature>
<feature type="transmembrane region" description="Helical" evidence="10">
    <location>
        <begin position="772"/>
        <end position="794"/>
    </location>
</feature>
<dbReference type="InterPro" id="IPR057425">
    <property type="entry name" value="DUF2921_N"/>
</dbReference>
<organism evidence="14 15">
    <name type="scientific">Rhynchospora breviuscula</name>
    <dbReference type="NCBI Taxonomy" id="2022672"/>
    <lineage>
        <taxon>Eukaryota</taxon>
        <taxon>Viridiplantae</taxon>
        <taxon>Streptophyta</taxon>
        <taxon>Embryophyta</taxon>
        <taxon>Tracheophyta</taxon>
        <taxon>Spermatophyta</taxon>
        <taxon>Magnoliopsida</taxon>
        <taxon>Liliopsida</taxon>
        <taxon>Poales</taxon>
        <taxon>Cyperaceae</taxon>
        <taxon>Cyperoideae</taxon>
        <taxon>Rhynchosporeae</taxon>
        <taxon>Rhynchospora</taxon>
    </lineage>
</organism>
<dbReference type="Pfam" id="PF11145">
    <property type="entry name" value="DUF2921"/>
    <property type="match status" value="1"/>
</dbReference>
<keyword evidence="9 10" id="KW-0472">Membrane</keyword>
<keyword evidence="8 10" id="KW-1133">Transmembrane helix</keyword>
<evidence type="ECO:0000259" key="13">
    <source>
        <dbReference type="Pfam" id="PF25333"/>
    </source>
</evidence>
<dbReference type="EC" id="2.3.2.27" evidence="4"/>
<feature type="transmembrane region" description="Helical" evidence="10">
    <location>
        <begin position="847"/>
        <end position="868"/>
    </location>
</feature>
<evidence type="ECO:0000256" key="8">
    <source>
        <dbReference type="ARBA" id="ARBA00022989"/>
    </source>
</evidence>
<sequence>MAPNSLPFLSIHSHYLPFLYFLLTSLSLLPSSASAAPLTSLCSRPLPLPSATLPSPSFPSHFFTISSGSFSGGIPLFSLSPPSSRPNSFSFLTKSSFHTNSPGLFRLSGTLILRGTHPASTNRSLLHLHRVRPRLPLHRRYAAVSFDLDGFWSEPDSLLCMHGPGIILSSRGNAIHSNALLKLNFSKTSTLTSPFVTGTLESSDEPVNPNHFDPVSLVSFAEKNYEYTETSHAKSVCGDLSVQEESRGLGGEFSCEQLRGLLEGSFQLEYGRDCLNGHCDPVRGALGFNQDYMFSNQLDCSDDGKVHMYLVFTNESRSMSHSFMIGEKGLVVEGFWDGERNRLCLVGCDVVASEEGSRNNLSINECSFGLSFWFPSVLSIKSRSVAVGRIWEAKRESKTGNFTMIPFGTTANYMSNLAKLKYKYTKVEVVRGFCAKVDHGKKGKGDFPDGRSFRDMRFRFDVKSKEGKGFSGIASPISLGDNFYAALDLADNATQLDSDNGYLNISYKIEYNLDQGSKKQMKISAEGIYNPKSGALCLIGCQYVGSSDAVRQARVNDSMDCEIFVNMQLGSLHGKPTEHVKGTIRSLRAKSDPLFFDSVEITSRGIYFEQAAESIWRMDVEITMVLISLTFTCLFLGLQLYHLKKNPDFLPSISILMLVILVLGNMIPLVLNFDALFVMRRSKQNILVWSGGWLEVNEVVIRVLTMVNFLLQLRLLQVAWAARSADVSKTGLWVHEKKTIWICLPLYLFGAFIAWLVHTINKSGRHTLWEDLSSYAGLILDGFLLPQVIFNVFLNLKGKALARSFYIGFTLVRALPHVYDAYRSRHYVSFLKSDYIYASPSEDIYSLAWDIVVPLGVLILSVVVFLQQQFGGSFFLPLRLRRSGEYEMVPVCGVFVGVYMIVHRYIECIFFFFVGIMRCVIRS</sequence>
<protein>
    <recommendedName>
        <fullName evidence="4">RING-type E3 ubiquitin transferase</fullName>
        <ecNumber evidence="4">2.3.2.27</ecNumber>
    </recommendedName>
</protein>